<dbReference type="InterPro" id="IPR045621">
    <property type="entry name" value="BPD_transp_1_N"/>
</dbReference>
<evidence type="ECO:0000256" key="1">
    <source>
        <dbReference type="ARBA" id="ARBA00004651"/>
    </source>
</evidence>
<comment type="subcellular location">
    <subcellularLocation>
        <location evidence="1 7">Cell membrane</location>
        <topology evidence="1 7">Multi-pass membrane protein</topology>
    </subcellularLocation>
</comment>
<gene>
    <name evidence="9" type="ORF">SAE02_38040</name>
</gene>
<keyword evidence="5 7" id="KW-1133">Transmembrane helix</keyword>
<evidence type="ECO:0000256" key="4">
    <source>
        <dbReference type="ARBA" id="ARBA00022692"/>
    </source>
</evidence>
<evidence type="ECO:0000313" key="10">
    <source>
        <dbReference type="Proteomes" id="UP000321523"/>
    </source>
</evidence>
<dbReference type="AlphaFoldDB" id="A0A512DT78"/>
<dbReference type="Gene3D" id="1.10.3720.10">
    <property type="entry name" value="MetI-like"/>
    <property type="match status" value="1"/>
</dbReference>
<dbReference type="Proteomes" id="UP000321523">
    <property type="component" value="Unassembled WGS sequence"/>
</dbReference>
<protein>
    <submittedName>
        <fullName evidence="9">Peptide ABC transporter permease</fullName>
    </submittedName>
</protein>
<dbReference type="OrthoDB" id="7834831at2"/>
<evidence type="ECO:0000313" key="9">
    <source>
        <dbReference type="EMBL" id="GEO39656.1"/>
    </source>
</evidence>
<dbReference type="PROSITE" id="PS50928">
    <property type="entry name" value="ABC_TM1"/>
    <property type="match status" value="1"/>
</dbReference>
<dbReference type="GO" id="GO:0055085">
    <property type="term" value="P:transmembrane transport"/>
    <property type="evidence" value="ECO:0007669"/>
    <property type="project" value="InterPro"/>
</dbReference>
<keyword evidence="6 7" id="KW-0472">Membrane</keyword>
<dbReference type="EMBL" id="BJYZ01000017">
    <property type="protein sequence ID" value="GEO39656.1"/>
    <property type="molecule type" value="Genomic_DNA"/>
</dbReference>
<accession>A0A512DT78</accession>
<feature type="transmembrane region" description="Helical" evidence="7">
    <location>
        <begin position="281"/>
        <end position="307"/>
    </location>
</feature>
<dbReference type="SUPFAM" id="SSF161098">
    <property type="entry name" value="MetI-like"/>
    <property type="match status" value="1"/>
</dbReference>
<keyword evidence="2 7" id="KW-0813">Transport</keyword>
<dbReference type="InterPro" id="IPR035906">
    <property type="entry name" value="MetI-like_sf"/>
</dbReference>
<dbReference type="CDD" id="cd06261">
    <property type="entry name" value="TM_PBP2"/>
    <property type="match status" value="1"/>
</dbReference>
<feature type="transmembrane region" description="Helical" evidence="7">
    <location>
        <begin position="235"/>
        <end position="261"/>
    </location>
</feature>
<feature type="domain" description="ABC transmembrane type-1" evidence="8">
    <location>
        <begin position="95"/>
        <end position="304"/>
    </location>
</feature>
<dbReference type="GO" id="GO:0005886">
    <property type="term" value="C:plasma membrane"/>
    <property type="evidence" value="ECO:0007669"/>
    <property type="project" value="UniProtKB-SubCell"/>
</dbReference>
<sequence>MLRFVGRRVLLLAFTLAVASVLIFAITNVLPGDVARIILGPFAPQDAVTRLNAELGADRPVVVRYAEWLAGVAQGDWGRSYAFSTAVFPLVLERLGRSLLLAGSGLAVLVPLAIASGVAAARREGGLFDRVLSTVSLAVGALPEFVTGVFLILVFGIWLAVLPIQALPPDGAGPLTVAAHLVLPVGCLVLLLFAYLFRMTRASMIEALAADYTRTATLKGLPPRTVVWRHVLRNALLPTVTVIGAQIGWLVGGLVVVETLFKYPGIGSLIHFAATNKDIPLLVGCSLAITFVFALGNLAADVLYAVLNPRVRHGRNAH</sequence>
<dbReference type="Pfam" id="PF19300">
    <property type="entry name" value="BPD_transp_1_N"/>
    <property type="match status" value="1"/>
</dbReference>
<reference evidence="9 10" key="1">
    <citation type="submission" date="2019-07" db="EMBL/GenBank/DDBJ databases">
        <title>Whole genome shotgun sequence of Skermanella aerolata NBRC 106429.</title>
        <authorList>
            <person name="Hosoyama A."/>
            <person name="Uohara A."/>
            <person name="Ohji S."/>
            <person name="Ichikawa N."/>
        </authorList>
    </citation>
    <scope>NUCLEOTIDE SEQUENCE [LARGE SCALE GENOMIC DNA]</scope>
    <source>
        <strain evidence="9 10">NBRC 106429</strain>
    </source>
</reference>
<comment type="similarity">
    <text evidence="7">Belongs to the binding-protein-dependent transport system permease family.</text>
</comment>
<name>A0A512DT78_9PROT</name>
<evidence type="ECO:0000256" key="3">
    <source>
        <dbReference type="ARBA" id="ARBA00022475"/>
    </source>
</evidence>
<evidence type="ECO:0000256" key="5">
    <source>
        <dbReference type="ARBA" id="ARBA00022989"/>
    </source>
</evidence>
<dbReference type="RefSeq" id="WP_044427565.1">
    <property type="nucleotide sequence ID" value="NZ_BJYZ01000017.1"/>
</dbReference>
<keyword evidence="3" id="KW-1003">Cell membrane</keyword>
<evidence type="ECO:0000256" key="2">
    <source>
        <dbReference type="ARBA" id="ARBA00022448"/>
    </source>
</evidence>
<comment type="caution">
    <text evidence="9">The sequence shown here is derived from an EMBL/GenBank/DDBJ whole genome shotgun (WGS) entry which is preliminary data.</text>
</comment>
<dbReference type="Pfam" id="PF00528">
    <property type="entry name" value="BPD_transp_1"/>
    <property type="match status" value="1"/>
</dbReference>
<feature type="transmembrane region" description="Helical" evidence="7">
    <location>
        <begin position="178"/>
        <end position="197"/>
    </location>
</feature>
<feature type="transmembrane region" description="Helical" evidence="7">
    <location>
        <begin position="131"/>
        <end position="158"/>
    </location>
</feature>
<keyword evidence="10" id="KW-1185">Reference proteome</keyword>
<keyword evidence="4 7" id="KW-0812">Transmembrane</keyword>
<evidence type="ECO:0000256" key="6">
    <source>
        <dbReference type="ARBA" id="ARBA00023136"/>
    </source>
</evidence>
<dbReference type="InterPro" id="IPR000515">
    <property type="entry name" value="MetI-like"/>
</dbReference>
<dbReference type="PANTHER" id="PTHR43163:SF6">
    <property type="entry name" value="DIPEPTIDE TRANSPORT SYSTEM PERMEASE PROTEIN DPPB-RELATED"/>
    <property type="match status" value="1"/>
</dbReference>
<feature type="transmembrane region" description="Helical" evidence="7">
    <location>
        <begin position="99"/>
        <end position="119"/>
    </location>
</feature>
<evidence type="ECO:0000259" key="8">
    <source>
        <dbReference type="PROSITE" id="PS50928"/>
    </source>
</evidence>
<proteinExistence type="inferred from homology"/>
<organism evidence="9 10">
    <name type="scientific">Skermanella aerolata</name>
    <dbReference type="NCBI Taxonomy" id="393310"/>
    <lineage>
        <taxon>Bacteria</taxon>
        <taxon>Pseudomonadati</taxon>
        <taxon>Pseudomonadota</taxon>
        <taxon>Alphaproteobacteria</taxon>
        <taxon>Rhodospirillales</taxon>
        <taxon>Azospirillaceae</taxon>
        <taxon>Skermanella</taxon>
    </lineage>
</organism>
<dbReference type="PANTHER" id="PTHR43163">
    <property type="entry name" value="DIPEPTIDE TRANSPORT SYSTEM PERMEASE PROTEIN DPPB-RELATED"/>
    <property type="match status" value="1"/>
</dbReference>
<evidence type="ECO:0000256" key="7">
    <source>
        <dbReference type="RuleBase" id="RU363032"/>
    </source>
</evidence>